<evidence type="ECO:0000259" key="2">
    <source>
        <dbReference type="Pfam" id="PF03732"/>
    </source>
</evidence>
<comment type="caution">
    <text evidence="3">The sequence shown here is derived from an EMBL/GenBank/DDBJ whole genome shotgun (WGS) entry which is preliminary data.</text>
</comment>
<feature type="region of interest" description="Disordered" evidence="1">
    <location>
        <begin position="234"/>
        <end position="294"/>
    </location>
</feature>
<evidence type="ECO:0000256" key="1">
    <source>
        <dbReference type="SAM" id="MobiDB-lite"/>
    </source>
</evidence>
<dbReference type="AlphaFoldDB" id="A0A371FCB7"/>
<accession>A0A371FCB7</accession>
<name>A0A371FCB7_MUCPR</name>
<dbReference type="Pfam" id="PF03732">
    <property type="entry name" value="Retrotrans_gag"/>
    <property type="match status" value="1"/>
</dbReference>
<gene>
    <name evidence="3" type="ORF">CR513_44334</name>
</gene>
<sequence length="383" mass="43229">MGHKTLTLISKHFKLRCTLVEEMTDSATNGSWNTTGSGYALVTTLLPRSIKTFGDLATSFASQFAANKTKLLEVVDLFDIKQRKGKTLKNYLACFNNASIRVNDPDHKFFVKAFQKGLRAGQFSNSLALRKPLIMEEIRAYAEKHIEVEEDQTDRLEVEKQSRKGDTQPTQKGENRYPNNPKDYPLMLTPPTTQILHEIYHTNLLKYPRDVKGRQLGPNKQECIWPLHRRFSESARGDPEANIGGTLGPKEAKHPRKTAEDRRGRSRSPQRRNTRHRGVITTISGGGGGVPEERSWKRKASDVFVVRGKANMTLTSIITFGERVLIDQWSSANILYWSTYIKMGLKLIDMEPCAGKLYGFVSDQVEVKGAVELETTFGECNHA</sequence>
<dbReference type="OrthoDB" id="1740536at2759"/>
<dbReference type="Proteomes" id="UP000257109">
    <property type="component" value="Unassembled WGS sequence"/>
</dbReference>
<reference evidence="3" key="1">
    <citation type="submission" date="2018-05" db="EMBL/GenBank/DDBJ databases">
        <title>Draft genome of Mucuna pruriens seed.</title>
        <authorList>
            <person name="Nnadi N.E."/>
            <person name="Vos R."/>
            <person name="Hasami M.H."/>
            <person name="Devisetty U.K."/>
            <person name="Aguiy J.C."/>
        </authorList>
    </citation>
    <scope>NUCLEOTIDE SEQUENCE [LARGE SCALE GENOMIC DNA]</scope>
    <source>
        <strain evidence="3">JCA_2017</strain>
    </source>
</reference>
<dbReference type="InterPro" id="IPR005162">
    <property type="entry name" value="Retrotrans_gag_dom"/>
</dbReference>
<proteinExistence type="predicted"/>
<organism evidence="3 4">
    <name type="scientific">Mucuna pruriens</name>
    <name type="common">Velvet bean</name>
    <name type="synonym">Dolichos pruriens</name>
    <dbReference type="NCBI Taxonomy" id="157652"/>
    <lineage>
        <taxon>Eukaryota</taxon>
        <taxon>Viridiplantae</taxon>
        <taxon>Streptophyta</taxon>
        <taxon>Embryophyta</taxon>
        <taxon>Tracheophyta</taxon>
        <taxon>Spermatophyta</taxon>
        <taxon>Magnoliopsida</taxon>
        <taxon>eudicotyledons</taxon>
        <taxon>Gunneridae</taxon>
        <taxon>Pentapetalae</taxon>
        <taxon>rosids</taxon>
        <taxon>fabids</taxon>
        <taxon>Fabales</taxon>
        <taxon>Fabaceae</taxon>
        <taxon>Papilionoideae</taxon>
        <taxon>50 kb inversion clade</taxon>
        <taxon>NPAAA clade</taxon>
        <taxon>indigoferoid/millettioid clade</taxon>
        <taxon>Phaseoleae</taxon>
        <taxon>Mucuna</taxon>
    </lineage>
</organism>
<evidence type="ECO:0000313" key="3">
    <source>
        <dbReference type="EMBL" id="RDX75753.1"/>
    </source>
</evidence>
<feature type="non-terminal residue" evidence="3">
    <location>
        <position position="1"/>
    </location>
</feature>
<dbReference type="EMBL" id="QJKJ01009737">
    <property type="protein sequence ID" value="RDX75753.1"/>
    <property type="molecule type" value="Genomic_DNA"/>
</dbReference>
<feature type="domain" description="Retrotransposon gag" evidence="2">
    <location>
        <begin position="41"/>
        <end position="119"/>
    </location>
</feature>
<evidence type="ECO:0000313" key="4">
    <source>
        <dbReference type="Proteomes" id="UP000257109"/>
    </source>
</evidence>
<protein>
    <recommendedName>
        <fullName evidence="2">Retrotransposon gag domain-containing protein</fullName>
    </recommendedName>
</protein>
<keyword evidence="4" id="KW-1185">Reference proteome</keyword>
<feature type="region of interest" description="Disordered" evidence="1">
    <location>
        <begin position="150"/>
        <end position="185"/>
    </location>
</feature>
<feature type="compositionally biased region" description="Basic residues" evidence="1">
    <location>
        <begin position="264"/>
        <end position="278"/>
    </location>
</feature>
<feature type="compositionally biased region" description="Basic and acidic residues" evidence="1">
    <location>
        <begin position="150"/>
        <end position="166"/>
    </location>
</feature>